<protein>
    <submittedName>
        <fullName evidence="3">Guanylate-binding 1-like protein</fullName>
    </submittedName>
</protein>
<feature type="coiled-coil region" evidence="1">
    <location>
        <begin position="72"/>
        <end position="128"/>
    </location>
</feature>
<dbReference type="STRING" id="84645.A0A498LC23"/>
<dbReference type="GO" id="GO:0003924">
    <property type="term" value="F:GTPase activity"/>
    <property type="evidence" value="ECO:0007669"/>
    <property type="project" value="InterPro"/>
</dbReference>
<dbReference type="InterPro" id="IPR003191">
    <property type="entry name" value="Guanylate-bd/ATL_C"/>
</dbReference>
<keyword evidence="1" id="KW-0175">Coiled coil</keyword>
<keyword evidence="4" id="KW-1185">Reference proteome</keyword>
<dbReference type="InterPro" id="IPR036543">
    <property type="entry name" value="Guanylate-bd_C_sf"/>
</dbReference>
<dbReference type="GO" id="GO:0005525">
    <property type="term" value="F:GTP binding"/>
    <property type="evidence" value="ECO:0007669"/>
    <property type="project" value="InterPro"/>
</dbReference>
<dbReference type="EMBL" id="QBIY01013483">
    <property type="protein sequence ID" value="RXN03357.1"/>
    <property type="molecule type" value="Genomic_DNA"/>
</dbReference>
<evidence type="ECO:0000313" key="3">
    <source>
        <dbReference type="EMBL" id="RXN03357.1"/>
    </source>
</evidence>
<evidence type="ECO:0000259" key="2">
    <source>
        <dbReference type="Pfam" id="PF02841"/>
    </source>
</evidence>
<dbReference type="SUPFAM" id="SSF48340">
    <property type="entry name" value="Interferon-induced guanylate-binding protein 1 (GBP1), C-terminal domain"/>
    <property type="match status" value="1"/>
</dbReference>
<sequence>MMEKLKQGFYAKPGGYDLFCKDLEDIEKKYNSQANKVKAEEVLDEFLKQKSVDSKVILQADKKLTKKEKKIKKGFNEKADRMRQEIEEFKKRSIEAENNRAKEFALILENANRRHEETMAQIMQNHREQMMEIQKKNYLFE</sequence>
<dbReference type="Gene3D" id="1.20.1000.10">
    <property type="entry name" value="Guanylate-binding protein, C-terminal domain"/>
    <property type="match status" value="1"/>
</dbReference>
<evidence type="ECO:0000313" key="4">
    <source>
        <dbReference type="Proteomes" id="UP000290572"/>
    </source>
</evidence>
<comment type="caution">
    <text evidence="3">The sequence shown here is derived from an EMBL/GenBank/DDBJ whole genome shotgun (WGS) entry which is preliminary data.</text>
</comment>
<proteinExistence type="predicted"/>
<evidence type="ECO:0000256" key="1">
    <source>
        <dbReference type="SAM" id="Coils"/>
    </source>
</evidence>
<organism evidence="3 4">
    <name type="scientific">Labeo rohita</name>
    <name type="common">Indian major carp</name>
    <name type="synonym">Cyprinus rohita</name>
    <dbReference type="NCBI Taxonomy" id="84645"/>
    <lineage>
        <taxon>Eukaryota</taxon>
        <taxon>Metazoa</taxon>
        <taxon>Chordata</taxon>
        <taxon>Craniata</taxon>
        <taxon>Vertebrata</taxon>
        <taxon>Euteleostomi</taxon>
        <taxon>Actinopterygii</taxon>
        <taxon>Neopterygii</taxon>
        <taxon>Teleostei</taxon>
        <taxon>Ostariophysi</taxon>
        <taxon>Cypriniformes</taxon>
        <taxon>Cyprinidae</taxon>
        <taxon>Labeoninae</taxon>
        <taxon>Labeonini</taxon>
        <taxon>Labeo</taxon>
    </lineage>
</organism>
<reference evidence="3 4" key="1">
    <citation type="submission" date="2018-03" db="EMBL/GenBank/DDBJ databases">
        <title>Draft genome sequence of Rohu Carp (Labeo rohita).</title>
        <authorList>
            <person name="Das P."/>
            <person name="Kushwaha B."/>
            <person name="Joshi C.G."/>
            <person name="Kumar D."/>
            <person name="Nagpure N.S."/>
            <person name="Sahoo L."/>
            <person name="Das S.P."/>
            <person name="Bit A."/>
            <person name="Patnaik S."/>
            <person name="Meher P.K."/>
            <person name="Jayasankar P."/>
            <person name="Koringa P.G."/>
            <person name="Patel N.V."/>
            <person name="Hinsu A.T."/>
            <person name="Kumar R."/>
            <person name="Pandey M."/>
            <person name="Agarwal S."/>
            <person name="Srivastava S."/>
            <person name="Singh M."/>
            <person name="Iquebal M.A."/>
            <person name="Jaiswal S."/>
            <person name="Angadi U.B."/>
            <person name="Kumar N."/>
            <person name="Raza M."/>
            <person name="Shah T.M."/>
            <person name="Rai A."/>
            <person name="Jena J.K."/>
        </authorList>
    </citation>
    <scope>NUCLEOTIDE SEQUENCE [LARGE SCALE GENOMIC DNA]</scope>
    <source>
        <strain evidence="3">DASCIFA01</strain>
        <tissue evidence="3">Testis</tissue>
    </source>
</reference>
<accession>A0A498LC23</accession>
<dbReference type="Pfam" id="PF02841">
    <property type="entry name" value="GBP_C"/>
    <property type="match status" value="1"/>
</dbReference>
<name>A0A498LC23_LABRO</name>
<dbReference type="Proteomes" id="UP000290572">
    <property type="component" value="Unassembled WGS sequence"/>
</dbReference>
<gene>
    <name evidence="3" type="ORF">ROHU_034447</name>
</gene>
<dbReference type="AlphaFoldDB" id="A0A498LC23"/>
<feature type="domain" description="Guanylate-binding protein/Atlastin C-terminal" evidence="2">
    <location>
        <begin position="1"/>
        <end position="135"/>
    </location>
</feature>